<dbReference type="Gene3D" id="3.30.70.2520">
    <property type="match status" value="1"/>
</dbReference>
<feature type="domain" description="FAD-binding PCMH-type" evidence="3">
    <location>
        <begin position="54"/>
        <end position="224"/>
    </location>
</feature>
<sequence length="476" mass="52948">MAHLPRRRESIPMKTTTPPQPGTPTPQAGVRAQGPAAKTSAKTSTKWTNWCRLYRSEPADIATPRDEIELAALLTRATEEKRTVRPVGGSHSFTPLAHTDDILLDMRHFRGLYAVDPVGGTVTLGAGTHLWELPGLLEPYGLALANMGDIDRQTIGGALSTSTHGTGLAYTGYAGMIRALRIALPTGDIVTASPTQHPELFEAARVGLGALGVIVHATIDVVPSFILHAEERPVPLADTLENFIDLSREQDHVEFYWFQHTDVVARKINRRSPGFEGDKPLSGFKHWFEDELLNNGGHRAICELGKLIPKTVPALNKLAARTMGNRSFADTSHKVFVSPRRTRFREMEYAIHINDYQEVFSEVVRAVNAFPEGITFPLEVRAAKGDDVWLSTAHGRDSVYIAVHRFYREQHKKYFAVLEDIFKAAGGRPHWGKLHTLGPEDLHERYPKFGDWLKVREQVDPNGILLNDYLAKMLGV</sequence>
<accession>A0ABX5L3E9</accession>
<proteinExistence type="predicted"/>
<dbReference type="Pfam" id="PF04030">
    <property type="entry name" value="ALO"/>
    <property type="match status" value="1"/>
</dbReference>
<dbReference type="InterPro" id="IPR036318">
    <property type="entry name" value="FAD-bd_PCMH-like_sf"/>
</dbReference>
<dbReference type="InterPro" id="IPR010031">
    <property type="entry name" value="FAD_lactone_oxidase-like"/>
</dbReference>
<dbReference type="InterPro" id="IPR016167">
    <property type="entry name" value="FAD-bd_PCMH_sub1"/>
</dbReference>
<dbReference type="Gene3D" id="3.30.465.10">
    <property type="match status" value="1"/>
</dbReference>
<dbReference type="PROSITE" id="PS51387">
    <property type="entry name" value="FAD_PCMH"/>
    <property type="match status" value="1"/>
</dbReference>
<reference evidence="4 5" key="1">
    <citation type="submission" date="2018-05" db="EMBL/GenBank/DDBJ databases">
        <title>Draft Genome Sequence of Arthrobacter cumminsii IME1328, Isolated from a Patient Who Suffered from Foot Ulcers in China.</title>
        <authorList>
            <person name="Li M."/>
            <person name="Jiang Z."/>
            <person name="Sun Q."/>
            <person name="Tong Y."/>
        </authorList>
    </citation>
    <scope>NUCLEOTIDE SEQUENCE [LARGE SCALE GENOMIC DNA]</scope>
    <source>
        <strain evidence="4 5">IME1328</strain>
    </source>
</reference>
<dbReference type="PANTHER" id="PTHR43762:SF1">
    <property type="entry name" value="D-ARABINONO-1,4-LACTONE OXIDASE"/>
    <property type="match status" value="1"/>
</dbReference>
<dbReference type="Proteomes" id="UP000245514">
    <property type="component" value="Unassembled WGS sequence"/>
</dbReference>
<dbReference type="PIRSF" id="PIRSF000136">
    <property type="entry name" value="LGO_GLO"/>
    <property type="match status" value="1"/>
</dbReference>
<dbReference type="PANTHER" id="PTHR43762">
    <property type="entry name" value="L-GULONOLACTONE OXIDASE"/>
    <property type="match status" value="1"/>
</dbReference>
<evidence type="ECO:0000256" key="1">
    <source>
        <dbReference type="ARBA" id="ARBA00023002"/>
    </source>
</evidence>
<dbReference type="SUPFAM" id="SSF56176">
    <property type="entry name" value="FAD-binding/transporter-associated domain-like"/>
    <property type="match status" value="1"/>
</dbReference>
<dbReference type="InterPro" id="IPR016166">
    <property type="entry name" value="FAD-bd_PCMH"/>
</dbReference>
<dbReference type="Gene3D" id="3.30.43.10">
    <property type="entry name" value="Uridine Diphospho-n-acetylenolpyruvylglucosamine Reductase, domain 2"/>
    <property type="match status" value="1"/>
</dbReference>
<dbReference type="NCBIfam" id="TIGR01679">
    <property type="entry name" value="bact_FAD_ox"/>
    <property type="match status" value="1"/>
</dbReference>
<dbReference type="InterPro" id="IPR006094">
    <property type="entry name" value="Oxid_FAD_bind_N"/>
</dbReference>
<evidence type="ECO:0000259" key="3">
    <source>
        <dbReference type="PROSITE" id="PS51387"/>
    </source>
</evidence>
<comment type="caution">
    <text evidence="4">The sequence shown here is derived from an EMBL/GenBank/DDBJ whole genome shotgun (WGS) entry which is preliminary data.</text>
</comment>
<protein>
    <recommendedName>
        <fullName evidence="3">FAD-binding PCMH-type domain-containing protein</fullName>
    </recommendedName>
</protein>
<dbReference type="Pfam" id="PF01565">
    <property type="entry name" value="FAD_binding_4"/>
    <property type="match status" value="1"/>
</dbReference>
<dbReference type="InterPro" id="IPR016169">
    <property type="entry name" value="FAD-bd_PCMH_sub2"/>
</dbReference>
<organism evidence="4 5">
    <name type="scientific">Pseudoglutamicibacter cumminsii</name>
    <dbReference type="NCBI Taxonomy" id="156979"/>
    <lineage>
        <taxon>Bacteria</taxon>
        <taxon>Bacillati</taxon>
        <taxon>Actinomycetota</taxon>
        <taxon>Actinomycetes</taxon>
        <taxon>Micrococcales</taxon>
        <taxon>Micrococcaceae</taxon>
        <taxon>Pseudoglutamicibacter</taxon>
    </lineage>
</organism>
<evidence type="ECO:0000313" key="5">
    <source>
        <dbReference type="Proteomes" id="UP000245514"/>
    </source>
</evidence>
<gene>
    <name evidence="4" type="ORF">CAY35_09255</name>
</gene>
<dbReference type="Gene3D" id="1.10.45.10">
    <property type="entry name" value="Vanillyl-alcohol Oxidase, Chain A, domain 4"/>
    <property type="match status" value="1"/>
</dbReference>
<keyword evidence="1" id="KW-0560">Oxidoreductase</keyword>
<dbReference type="InterPro" id="IPR007173">
    <property type="entry name" value="ALO_C"/>
</dbReference>
<dbReference type="EMBL" id="QFWG01000016">
    <property type="protein sequence ID" value="PWI27096.1"/>
    <property type="molecule type" value="Genomic_DNA"/>
</dbReference>
<name>A0ABX5L3E9_9MICC</name>
<feature type="region of interest" description="Disordered" evidence="2">
    <location>
        <begin position="1"/>
        <end position="43"/>
    </location>
</feature>
<evidence type="ECO:0000256" key="2">
    <source>
        <dbReference type="SAM" id="MobiDB-lite"/>
    </source>
</evidence>
<dbReference type="InterPro" id="IPR016171">
    <property type="entry name" value="Vanillyl_alc_oxidase_C-sub2"/>
</dbReference>
<keyword evidence="5" id="KW-1185">Reference proteome</keyword>
<evidence type="ECO:0000313" key="4">
    <source>
        <dbReference type="EMBL" id="PWI27096.1"/>
    </source>
</evidence>